<gene>
    <name evidence="2" type="ORF">IAB46_05600</name>
</gene>
<feature type="transmembrane region" description="Helical" evidence="1">
    <location>
        <begin position="458"/>
        <end position="479"/>
    </location>
</feature>
<keyword evidence="1" id="KW-1133">Transmembrane helix</keyword>
<feature type="transmembrane region" description="Helical" evidence="1">
    <location>
        <begin position="35"/>
        <end position="52"/>
    </location>
</feature>
<organism evidence="2 3">
    <name type="scientific">Candidatus Scybalocola faecigallinarum</name>
    <dbReference type="NCBI Taxonomy" id="2840941"/>
    <lineage>
        <taxon>Bacteria</taxon>
        <taxon>Bacillati</taxon>
        <taxon>Bacillota</taxon>
        <taxon>Clostridia</taxon>
        <taxon>Lachnospirales</taxon>
        <taxon>Lachnospiraceae</taxon>
        <taxon>Lachnospiraceae incertae sedis</taxon>
        <taxon>Candidatus Scybalocola (ex Gilroy et al. 2021)</taxon>
    </lineage>
</organism>
<dbReference type="AlphaFoldDB" id="A0A9D1JQR5"/>
<proteinExistence type="predicted"/>
<name>A0A9D1JQR5_9FIRM</name>
<accession>A0A9D1JQR5</accession>
<sequence>MIWFYGAAAGGALLLCMVLYTYERPYLKENFGMKGIYCLLYPGALWLCRHLPGKRMDKKLDTMRKLYPSKDARRLCQEQYLKNISHVLLIFFVTNAAALALCMAKDGGGMLQNKYQIARKEPGGGSFNVALEAEVAGQSQEVVVTVGERRLEDAQMEQLQETCRAYIDTYMLGENTDEGHILYDLDFFSQIPGCSVSVAWETSNYLIVGMDGTVKNQDLSQETAVTVTALCTYFDQSWMYEKELVIAPAVKSQMQQAQDELYDALAVQESATAGEDYLILPQFLGEEPVTWSEKSSVGPEIIVVMGCMVIVLIFAREGEALLKAQQKRSAELILDYPVFVHKVVLLLGSGMTCKSAWLRIISDYNKMLEKGGKRQYLYEEMIVAANEMRQGTTEIDAYENFGRRCGLGPYLKFSSILIQSVKTGAKGMGRMLADAGDEAVLLRRETAKRMGEEAGTKLLFPMIVLLAVVMAVVMVPAFMSMNI</sequence>
<feature type="transmembrane region" description="Helical" evidence="1">
    <location>
        <begin position="84"/>
        <end position="104"/>
    </location>
</feature>
<comment type="caution">
    <text evidence="2">The sequence shown here is derived from an EMBL/GenBank/DDBJ whole genome shotgun (WGS) entry which is preliminary data.</text>
</comment>
<reference evidence="2" key="2">
    <citation type="journal article" date="2021" name="PeerJ">
        <title>Extensive microbial diversity within the chicken gut microbiome revealed by metagenomics and culture.</title>
        <authorList>
            <person name="Gilroy R."/>
            <person name="Ravi A."/>
            <person name="Getino M."/>
            <person name="Pursley I."/>
            <person name="Horton D.L."/>
            <person name="Alikhan N.F."/>
            <person name="Baker D."/>
            <person name="Gharbi K."/>
            <person name="Hall N."/>
            <person name="Watson M."/>
            <person name="Adriaenssens E.M."/>
            <person name="Foster-Nyarko E."/>
            <person name="Jarju S."/>
            <person name="Secka A."/>
            <person name="Antonio M."/>
            <person name="Oren A."/>
            <person name="Chaudhuri R.R."/>
            <person name="La Ragione R."/>
            <person name="Hildebrand F."/>
            <person name="Pallen M.J."/>
        </authorList>
    </citation>
    <scope>NUCLEOTIDE SEQUENCE</scope>
    <source>
        <strain evidence="2">CHK178-757</strain>
    </source>
</reference>
<evidence type="ECO:0000313" key="2">
    <source>
        <dbReference type="EMBL" id="HIS47024.1"/>
    </source>
</evidence>
<protein>
    <submittedName>
        <fullName evidence="2">Type II secretion system F family protein</fullName>
    </submittedName>
</protein>
<evidence type="ECO:0000256" key="1">
    <source>
        <dbReference type="SAM" id="Phobius"/>
    </source>
</evidence>
<reference evidence="2" key="1">
    <citation type="submission" date="2020-10" db="EMBL/GenBank/DDBJ databases">
        <authorList>
            <person name="Gilroy R."/>
        </authorList>
    </citation>
    <scope>NUCLEOTIDE SEQUENCE</scope>
    <source>
        <strain evidence="2">CHK178-757</strain>
    </source>
</reference>
<keyword evidence="1" id="KW-0812">Transmembrane</keyword>
<dbReference type="Proteomes" id="UP000823927">
    <property type="component" value="Unassembled WGS sequence"/>
</dbReference>
<keyword evidence="1" id="KW-0472">Membrane</keyword>
<feature type="transmembrane region" description="Helical" evidence="1">
    <location>
        <begin position="6"/>
        <end position="23"/>
    </location>
</feature>
<dbReference type="EMBL" id="DVIT01000022">
    <property type="protein sequence ID" value="HIS47024.1"/>
    <property type="molecule type" value="Genomic_DNA"/>
</dbReference>
<evidence type="ECO:0000313" key="3">
    <source>
        <dbReference type="Proteomes" id="UP000823927"/>
    </source>
</evidence>